<dbReference type="InterPro" id="IPR011104">
    <property type="entry name" value="Hpr_kin/Pase_C"/>
</dbReference>
<dbReference type="InterPro" id="IPR027417">
    <property type="entry name" value="P-loop_NTPase"/>
</dbReference>
<proteinExistence type="predicted"/>
<dbReference type="Pfam" id="PF07475">
    <property type="entry name" value="Hpr_kinase_C"/>
    <property type="match status" value="1"/>
</dbReference>
<dbReference type="RefSeq" id="WP_091428073.1">
    <property type="nucleotide sequence ID" value="NZ_FOJB01000001.1"/>
</dbReference>
<dbReference type="GO" id="GO:0000155">
    <property type="term" value="F:phosphorelay sensor kinase activity"/>
    <property type="evidence" value="ECO:0007669"/>
    <property type="project" value="InterPro"/>
</dbReference>
<gene>
    <name evidence="2" type="ORF">SAMN05444851_0541</name>
</gene>
<sequence>MTDNDPMKPLGFHATTIAVGDAAAMIVGPSGSGKSSLALQLIGLGAKLVSDDYSRVKVREDGPIVLAPDRLQGVIEARGVGLVNVPWKASARLQLVVDLSRDELARHPASRHLTNIGGYDIDLVLRVDAPYFACALYHLLKSGRYDETS</sequence>
<dbReference type="STRING" id="1173584.SAMN05444851_0541"/>
<keyword evidence="3" id="KW-1185">Reference proteome</keyword>
<evidence type="ECO:0000313" key="2">
    <source>
        <dbReference type="EMBL" id="SEV95744.1"/>
    </source>
</evidence>
<dbReference type="GO" id="GO:0005524">
    <property type="term" value="F:ATP binding"/>
    <property type="evidence" value="ECO:0007669"/>
    <property type="project" value="InterPro"/>
</dbReference>
<keyword evidence="2" id="KW-0808">Transferase</keyword>
<dbReference type="Gene3D" id="3.40.50.300">
    <property type="entry name" value="P-loop containing nucleotide triphosphate hydrolases"/>
    <property type="match status" value="1"/>
</dbReference>
<name>A0A1I0N3V9_9RHOB</name>
<protein>
    <submittedName>
        <fullName evidence="2">Hpr(Ser) kinase/phosphatase</fullName>
    </submittedName>
</protein>
<dbReference type="EMBL" id="FOJB01000001">
    <property type="protein sequence ID" value="SEV95744.1"/>
    <property type="molecule type" value="Genomic_DNA"/>
</dbReference>
<reference evidence="2 3" key="1">
    <citation type="submission" date="2016-10" db="EMBL/GenBank/DDBJ databases">
        <authorList>
            <person name="de Groot N.N."/>
        </authorList>
    </citation>
    <scope>NUCLEOTIDE SEQUENCE [LARGE SCALE GENOMIC DNA]</scope>
    <source>
        <strain evidence="2 3">DSM 29439</strain>
    </source>
</reference>
<dbReference type="OrthoDB" id="8326226at2"/>
<feature type="domain" description="HPr kinase/phosphorylase C-terminal" evidence="1">
    <location>
        <begin position="12"/>
        <end position="86"/>
    </location>
</feature>
<keyword evidence="2" id="KW-0418">Kinase</keyword>
<dbReference type="AlphaFoldDB" id="A0A1I0N3V9"/>
<evidence type="ECO:0000259" key="1">
    <source>
        <dbReference type="Pfam" id="PF07475"/>
    </source>
</evidence>
<organism evidence="2 3">
    <name type="scientific">Aliiroseovarius sediminilitoris</name>
    <dbReference type="NCBI Taxonomy" id="1173584"/>
    <lineage>
        <taxon>Bacteria</taxon>
        <taxon>Pseudomonadati</taxon>
        <taxon>Pseudomonadota</taxon>
        <taxon>Alphaproteobacteria</taxon>
        <taxon>Rhodobacterales</taxon>
        <taxon>Paracoccaceae</taxon>
        <taxon>Aliiroseovarius</taxon>
    </lineage>
</organism>
<accession>A0A1I0N3V9</accession>
<dbReference type="Proteomes" id="UP000199650">
    <property type="component" value="Unassembled WGS sequence"/>
</dbReference>
<evidence type="ECO:0000313" key="3">
    <source>
        <dbReference type="Proteomes" id="UP000199650"/>
    </source>
</evidence>
<dbReference type="GO" id="GO:0006109">
    <property type="term" value="P:regulation of carbohydrate metabolic process"/>
    <property type="evidence" value="ECO:0007669"/>
    <property type="project" value="InterPro"/>
</dbReference>
<dbReference type="SUPFAM" id="SSF53795">
    <property type="entry name" value="PEP carboxykinase-like"/>
    <property type="match status" value="1"/>
</dbReference>